<name>A0A3D9BXZ7_9RHOB</name>
<reference evidence="10 11" key="1">
    <citation type="journal article" date="2017" name="Int. J. Syst. Evol. Microbiol.">
        <title>Rhodosalinus sediminis gen. nov., sp. nov., isolated from marine saltern.</title>
        <authorList>
            <person name="Guo L.Y."/>
            <person name="Ling S.K."/>
            <person name="Li C.M."/>
            <person name="Chen G.J."/>
            <person name="Du Z.J."/>
        </authorList>
    </citation>
    <scope>NUCLEOTIDE SEQUENCE [LARGE SCALE GENOMIC DNA]</scope>
    <source>
        <strain evidence="10 11">WDN1C137</strain>
    </source>
</reference>
<keyword evidence="10" id="KW-0969">Cilium</keyword>
<comment type="function">
    <text evidence="1">Needed for flagellar regrowth and assembly.</text>
</comment>
<dbReference type="EMBL" id="QOHR01000002">
    <property type="protein sequence ID" value="REC58358.1"/>
    <property type="molecule type" value="Genomic_DNA"/>
</dbReference>
<feature type="compositionally biased region" description="Low complexity" evidence="8">
    <location>
        <begin position="27"/>
        <end position="47"/>
    </location>
</feature>
<evidence type="ECO:0000259" key="9">
    <source>
        <dbReference type="Pfam" id="PF02108"/>
    </source>
</evidence>
<evidence type="ECO:0000256" key="3">
    <source>
        <dbReference type="ARBA" id="ARBA00016507"/>
    </source>
</evidence>
<keyword evidence="11" id="KW-1185">Reference proteome</keyword>
<protein>
    <recommendedName>
        <fullName evidence="3">Flagellar assembly protein FliH</fullName>
    </recommendedName>
</protein>
<dbReference type="Pfam" id="PF02108">
    <property type="entry name" value="FliH"/>
    <property type="match status" value="1"/>
</dbReference>
<dbReference type="InterPro" id="IPR018035">
    <property type="entry name" value="Flagellar_FliH/T3SS_HrpE"/>
</dbReference>
<evidence type="ECO:0000256" key="8">
    <source>
        <dbReference type="SAM" id="MobiDB-lite"/>
    </source>
</evidence>
<keyword evidence="6" id="KW-0653">Protein transport</keyword>
<evidence type="ECO:0000256" key="7">
    <source>
        <dbReference type="ARBA" id="ARBA00023225"/>
    </source>
</evidence>
<dbReference type="PANTHER" id="PTHR34982:SF1">
    <property type="entry name" value="FLAGELLAR ASSEMBLY PROTEIN FLIH"/>
    <property type="match status" value="1"/>
</dbReference>
<dbReference type="GO" id="GO:0015031">
    <property type="term" value="P:protein transport"/>
    <property type="evidence" value="ECO:0007669"/>
    <property type="project" value="UniProtKB-KW"/>
</dbReference>
<evidence type="ECO:0000256" key="4">
    <source>
        <dbReference type="ARBA" id="ARBA00022448"/>
    </source>
</evidence>
<evidence type="ECO:0000256" key="2">
    <source>
        <dbReference type="ARBA" id="ARBA00006602"/>
    </source>
</evidence>
<dbReference type="AlphaFoldDB" id="A0A3D9BXZ7"/>
<comment type="similarity">
    <text evidence="2">Belongs to the FliH family.</text>
</comment>
<feature type="domain" description="Flagellar assembly protein FliH/Type III secretion system HrpE" evidence="9">
    <location>
        <begin position="130"/>
        <end position="246"/>
    </location>
</feature>
<keyword evidence="5" id="KW-1005">Bacterial flagellum biogenesis</keyword>
<evidence type="ECO:0000313" key="11">
    <source>
        <dbReference type="Proteomes" id="UP000257131"/>
    </source>
</evidence>
<dbReference type="GO" id="GO:0044781">
    <property type="term" value="P:bacterial-type flagellum organization"/>
    <property type="evidence" value="ECO:0007669"/>
    <property type="project" value="UniProtKB-KW"/>
</dbReference>
<dbReference type="RefSeq" id="WP_115978088.1">
    <property type="nucleotide sequence ID" value="NZ_QOHR01000002.1"/>
</dbReference>
<feature type="compositionally biased region" description="Low complexity" evidence="8">
    <location>
        <begin position="70"/>
        <end position="84"/>
    </location>
</feature>
<evidence type="ECO:0000256" key="5">
    <source>
        <dbReference type="ARBA" id="ARBA00022795"/>
    </source>
</evidence>
<gene>
    <name evidence="10" type="ORF">DRV84_01975</name>
</gene>
<dbReference type="GO" id="GO:0005829">
    <property type="term" value="C:cytosol"/>
    <property type="evidence" value="ECO:0007669"/>
    <property type="project" value="TreeGrafter"/>
</dbReference>
<dbReference type="PANTHER" id="PTHR34982">
    <property type="entry name" value="YOP PROTEINS TRANSLOCATION PROTEIN L"/>
    <property type="match status" value="1"/>
</dbReference>
<keyword evidence="10" id="KW-0966">Cell projection</keyword>
<proteinExistence type="inferred from homology"/>
<organism evidence="10 11">
    <name type="scientific">Rhodosalinus sediminis</name>
    <dbReference type="NCBI Taxonomy" id="1940533"/>
    <lineage>
        <taxon>Bacteria</taxon>
        <taxon>Pseudomonadati</taxon>
        <taxon>Pseudomonadota</taxon>
        <taxon>Alphaproteobacteria</taxon>
        <taxon>Rhodobacterales</taxon>
        <taxon>Paracoccaceae</taxon>
        <taxon>Rhodosalinus</taxon>
    </lineage>
</organism>
<comment type="caution">
    <text evidence="10">The sequence shown here is derived from an EMBL/GenBank/DDBJ whole genome shotgun (WGS) entry which is preliminary data.</text>
</comment>
<accession>A0A3D9BXZ7</accession>
<dbReference type="InterPro" id="IPR051472">
    <property type="entry name" value="T3SS_Stator/FliH"/>
</dbReference>
<dbReference type="OrthoDB" id="7689218at2"/>
<evidence type="ECO:0000256" key="6">
    <source>
        <dbReference type="ARBA" id="ARBA00022927"/>
    </source>
</evidence>
<feature type="compositionally biased region" description="Basic and acidic residues" evidence="8">
    <location>
        <begin position="85"/>
        <end position="118"/>
    </location>
</feature>
<feature type="region of interest" description="Disordered" evidence="8">
    <location>
        <begin position="27"/>
        <end position="118"/>
    </location>
</feature>
<keyword evidence="10" id="KW-0282">Flagellum</keyword>
<sequence>MTASDTPRALSHDEIIERLRHRRAAGFDAEGAGAAPTGARAAAFVPQDAPPPPEPEAAPDPGHAPPPPETSEAPAGPEPAITAADLERARDEGRAEGREEARAEAFAEGRAAGHAEGRAEAEAELAELRAVLTTALERLERPEPAVLQGLREEMVDAVLRIASARAGSRIEEMPNAFLARIDALAAQMSDAAGRLTLRLNPEDHAAVLACLEDAPEAARARFEPDPALARGDVALEAPGVALDDRLDLAREP</sequence>
<feature type="compositionally biased region" description="Pro residues" evidence="8">
    <location>
        <begin position="48"/>
        <end position="69"/>
    </location>
</feature>
<dbReference type="Proteomes" id="UP000257131">
    <property type="component" value="Unassembled WGS sequence"/>
</dbReference>
<evidence type="ECO:0000256" key="1">
    <source>
        <dbReference type="ARBA" id="ARBA00003041"/>
    </source>
</evidence>
<keyword evidence="7" id="KW-1006">Bacterial flagellum protein export</keyword>
<evidence type="ECO:0000313" key="10">
    <source>
        <dbReference type="EMBL" id="REC58358.1"/>
    </source>
</evidence>
<keyword evidence="4" id="KW-0813">Transport</keyword>